<gene>
    <name evidence="3" type="ORF">EJ995_04570</name>
</gene>
<dbReference type="PANTHER" id="PTHR43031:SF1">
    <property type="entry name" value="PYRIDINE NUCLEOTIDE-DISULPHIDE OXIDOREDUCTASE"/>
    <property type="match status" value="1"/>
</dbReference>
<evidence type="ECO:0000313" key="4">
    <source>
        <dbReference type="Proteomes" id="UP000279600"/>
    </source>
</evidence>
<keyword evidence="4" id="KW-1185">Reference proteome</keyword>
<dbReference type="PROSITE" id="PS00380">
    <property type="entry name" value="RHODANESE_1"/>
    <property type="match status" value="1"/>
</dbReference>
<dbReference type="InterPro" id="IPR036873">
    <property type="entry name" value="Rhodanese-like_dom_sf"/>
</dbReference>
<accession>A0A3S9MWM1</accession>
<dbReference type="RefSeq" id="WP_126446050.1">
    <property type="nucleotide sequence ID" value="NZ_CP034549.1"/>
</dbReference>
<feature type="signal peptide" evidence="1">
    <location>
        <begin position="1"/>
        <end position="19"/>
    </location>
</feature>
<feature type="chain" id="PRO_5019046023" evidence="1">
    <location>
        <begin position="20"/>
        <end position="163"/>
    </location>
</feature>
<dbReference type="OrthoDB" id="598065at2"/>
<dbReference type="GO" id="GO:0004792">
    <property type="term" value="F:thiosulfate-cyanide sulfurtransferase activity"/>
    <property type="evidence" value="ECO:0007669"/>
    <property type="project" value="InterPro"/>
</dbReference>
<dbReference type="SUPFAM" id="SSF52821">
    <property type="entry name" value="Rhodanese/Cell cycle control phosphatase"/>
    <property type="match status" value="1"/>
</dbReference>
<dbReference type="AlphaFoldDB" id="A0A3S9MWM1"/>
<dbReference type="Proteomes" id="UP000279600">
    <property type="component" value="Chromosome"/>
</dbReference>
<proteinExistence type="predicted"/>
<name>A0A3S9MWM1_9FLAO</name>
<dbReference type="NCBIfam" id="NF045521">
    <property type="entry name" value="rhoda_near_glyco"/>
    <property type="match status" value="1"/>
</dbReference>
<dbReference type="InterPro" id="IPR001307">
    <property type="entry name" value="Thiosulphate_STrfase_CS"/>
</dbReference>
<dbReference type="EMBL" id="CP034549">
    <property type="protein sequence ID" value="AZQ43542.1"/>
    <property type="molecule type" value="Genomic_DNA"/>
</dbReference>
<dbReference type="CDD" id="cd00158">
    <property type="entry name" value="RHOD"/>
    <property type="match status" value="1"/>
</dbReference>
<dbReference type="KEGG" id="noj:EJ995_04570"/>
<organism evidence="3 4">
    <name type="scientific">Nonlabens ponticola</name>
    <dbReference type="NCBI Taxonomy" id="2496866"/>
    <lineage>
        <taxon>Bacteria</taxon>
        <taxon>Pseudomonadati</taxon>
        <taxon>Bacteroidota</taxon>
        <taxon>Flavobacteriia</taxon>
        <taxon>Flavobacteriales</taxon>
        <taxon>Flavobacteriaceae</taxon>
        <taxon>Nonlabens</taxon>
    </lineage>
</organism>
<feature type="domain" description="Rhodanese" evidence="2">
    <location>
        <begin position="45"/>
        <end position="136"/>
    </location>
</feature>
<dbReference type="PANTHER" id="PTHR43031">
    <property type="entry name" value="FAD-DEPENDENT OXIDOREDUCTASE"/>
    <property type="match status" value="1"/>
</dbReference>
<reference evidence="3 4" key="1">
    <citation type="submission" date="2018-12" db="EMBL/GenBank/DDBJ databases">
        <title>Complete genome of Nonlabens sp. MJ115.</title>
        <authorList>
            <person name="Choi H.S."/>
            <person name="Jung J."/>
        </authorList>
    </citation>
    <scope>NUCLEOTIDE SEQUENCE [LARGE SCALE GENOMIC DNA]</scope>
    <source>
        <strain evidence="3 4">MJ115</strain>
    </source>
</reference>
<evidence type="ECO:0000256" key="1">
    <source>
        <dbReference type="SAM" id="SignalP"/>
    </source>
</evidence>
<dbReference type="PROSITE" id="PS50206">
    <property type="entry name" value="RHODANESE_3"/>
    <property type="match status" value="1"/>
</dbReference>
<sequence>MRSLLVLTVMLICSAFAKAQSIKSVLEKYNQHSVPYITVQEVKMDYENYVILDTRKKEEFEVSHLPGAYWVDANFDQNNLPKSLRDNPKKLVIVYCTIGVRSEDFGERLVEAGYKNVRNLYGSIFSWKDAGYELVDDLGQPTDSVHTYSKTWSKYLKTGIPIN</sequence>
<protein>
    <submittedName>
        <fullName evidence="3">Rhodanese-like domain-containing protein</fullName>
    </submittedName>
</protein>
<evidence type="ECO:0000313" key="3">
    <source>
        <dbReference type="EMBL" id="AZQ43542.1"/>
    </source>
</evidence>
<dbReference type="InterPro" id="IPR050229">
    <property type="entry name" value="GlpE_sulfurtransferase"/>
</dbReference>
<dbReference type="Pfam" id="PF00581">
    <property type="entry name" value="Rhodanese"/>
    <property type="match status" value="1"/>
</dbReference>
<dbReference type="SMART" id="SM00450">
    <property type="entry name" value="RHOD"/>
    <property type="match status" value="1"/>
</dbReference>
<dbReference type="Gene3D" id="3.40.250.10">
    <property type="entry name" value="Rhodanese-like domain"/>
    <property type="match status" value="1"/>
</dbReference>
<evidence type="ECO:0000259" key="2">
    <source>
        <dbReference type="PROSITE" id="PS50206"/>
    </source>
</evidence>
<keyword evidence="1" id="KW-0732">Signal</keyword>
<dbReference type="InterPro" id="IPR001763">
    <property type="entry name" value="Rhodanese-like_dom"/>
</dbReference>